<keyword evidence="5" id="KW-0479">Metal-binding</keyword>
<keyword evidence="7" id="KW-0482">Metalloprotease</keyword>
<proteinExistence type="inferred from homology"/>
<dbReference type="GO" id="GO:0006508">
    <property type="term" value="P:proteolysis"/>
    <property type="evidence" value="ECO:0007669"/>
    <property type="project" value="UniProtKB-KW"/>
</dbReference>
<sequence length="499" mass="56062">MSAPTSPASTASGRATWASRCTSWRSPTTPGSTKWGSELSGWAMGRWTYEGIDLNHNFADLNTALWDAEDNDLVPHEFPNHYIPIPEYYTFANATVAPETRAVIDWMQRYPFVLSANLHGGELVVTYPFDMTRTYWKAQELTPTADDGVFRWLATVYATSNLAMASEERRLCHYDDFMRSGNIINGANWHTVPGSMNDFSYLHTNCFEITVELSCDKFPHASELPAEWENNRESLLLYMEQVHRGIKGVVRDAETEQGIANAIISVDGINHDIRTGRTMAGYRIRPYRDEDSEAVREVFATGMNEYAPALCLHVLRQPWVLLLLGCVFCLLLASSRSLLLPVLALTLLLALGRQLLGCAWSAYIERCLADDLRDIRAAYMDIPGACFWVAEADERVVGTVGVRPAGDGSGSEELALKRMAVRKDYRGRGIAAALGRTALAFARQQRGCRAVVLNTVMLQHEARALYERLGFRRDRRYLLPTVYGRLANCTVTTYRYELP</sequence>
<evidence type="ECO:0000259" key="11">
    <source>
        <dbReference type="PROSITE" id="PS52035"/>
    </source>
</evidence>
<feature type="active site" description="Proton donor/acceptor" evidence="8">
    <location>
        <position position="212"/>
    </location>
</feature>
<evidence type="ECO:0000256" key="4">
    <source>
        <dbReference type="ARBA" id="ARBA00022670"/>
    </source>
</evidence>
<dbReference type="GO" id="GO:0004181">
    <property type="term" value="F:metallocarboxypeptidase activity"/>
    <property type="evidence" value="ECO:0007669"/>
    <property type="project" value="InterPro"/>
</dbReference>
<evidence type="ECO:0000256" key="9">
    <source>
        <dbReference type="SAM" id="MobiDB-lite"/>
    </source>
</evidence>
<dbReference type="Proteomes" id="UP000694549">
    <property type="component" value="Unplaced"/>
</dbReference>
<dbReference type="SUPFAM" id="SSF55729">
    <property type="entry name" value="Acyl-CoA N-acyltransferases (Nat)"/>
    <property type="match status" value="1"/>
</dbReference>
<dbReference type="InterPro" id="IPR057247">
    <property type="entry name" value="CARBOXYPEPT_ZN_2"/>
</dbReference>
<dbReference type="PANTHER" id="PTHR11532">
    <property type="entry name" value="PROTEASE M14 CARBOXYPEPTIDASE"/>
    <property type="match status" value="1"/>
</dbReference>
<keyword evidence="3" id="KW-0121">Carboxypeptidase</keyword>
<dbReference type="InterPro" id="IPR016181">
    <property type="entry name" value="Acyl_CoA_acyltransferase"/>
</dbReference>
<dbReference type="Gene3D" id="3.40.630.30">
    <property type="match status" value="1"/>
</dbReference>
<feature type="compositionally biased region" description="Polar residues" evidence="9">
    <location>
        <begin position="19"/>
        <end position="34"/>
    </location>
</feature>
<evidence type="ECO:0000256" key="7">
    <source>
        <dbReference type="ARBA" id="ARBA00023049"/>
    </source>
</evidence>
<evidence type="ECO:0000313" key="12">
    <source>
        <dbReference type="Ensembl" id="ENSAZOP00000027187.1"/>
    </source>
</evidence>
<organism evidence="12 13">
    <name type="scientific">Anas zonorhyncha</name>
    <name type="common">Eastern spot-billed duck</name>
    <dbReference type="NCBI Taxonomy" id="75864"/>
    <lineage>
        <taxon>Eukaryota</taxon>
        <taxon>Metazoa</taxon>
        <taxon>Chordata</taxon>
        <taxon>Craniata</taxon>
        <taxon>Vertebrata</taxon>
        <taxon>Euteleostomi</taxon>
        <taxon>Archelosauria</taxon>
        <taxon>Archosauria</taxon>
        <taxon>Dinosauria</taxon>
        <taxon>Saurischia</taxon>
        <taxon>Theropoda</taxon>
        <taxon>Coelurosauria</taxon>
        <taxon>Aves</taxon>
        <taxon>Neognathae</taxon>
        <taxon>Galloanserae</taxon>
        <taxon>Anseriformes</taxon>
        <taxon>Anatidae</taxon>
        <taxon>Anatinae</taxon>
        <taxon>Anas</taxon>
    </lineage>
</organism>
<dbReference type="Pfam" id="PF00583">
    <property type="entry name" value="Acetyltransf_1"/>
    <property type="match status" value="1"/>
</dbReference>
<dbReference type="AlphaFoldDB" id="A0A8B9ZZA2"/>
<keyword evidence="6" id="KW-0862">Zinc</keyword>
<feature type="domain" description="N-acetyltransferase" evidence="10">
    <location>
        <begin position="347"/>
        <end position="499"/>
    </location>
</feature>
<reference evidence="12" key="2">
    <citation type="submission" date="2025-09" db="UniProtKB">
        <authorList>
            <consortium name="Ensembl"/>
        </authorList>
    </citation>
    <scope>IDENTIFICATION</scope>
</reference>
<comment type="cofactor">
    <cofactor evidence="1">
        <name>Zn(2+)</name>
        <dbReference type="ChEBI" id="CHEBI:29105"/>
    </cofactor>
</comment>
<keyword evidence="13" id="KW-1185">Reference proteome</keyword>
<dbReference type="PROSITE" id="PS00133">
    <property type="entry name" value="CARBOXYPEPT_ZN_2"/>
    <property type="match status" value="1"/>
</dbReference>
<evidence type="ECO:0000256" key="1">
    <source>
        <dbReference type="ARBA" id="ARBA00001947"/>
    </source>
</evidence>
<dbReference type="SUPFAM" id="SSF53187">
    <property type="entry name" value="Zn-dependent exopeptidases"/>
    <property type="match status" value="1"/>
</dbReference>
<dbReference type="Gene3D" id="2.60.40.1120">
    <property type="entry name" value="Carboxypeptidase-like, regulatory domain"/>
    <property type="match status" value="1"/>
</dbReference>
<dbReference type="Gene3D" id="3.40.630.10">
    <property type="entry name" value="Zn peptidases"/>
    <property type="match status" value="1"/>
</dbReference>
<feature type="domain" description="Peptidase M14" evidence="11">
    <location>
        <begin position="1"/>
        <end position="242"/>
    </location>
</feature>
<dbReference type="SMART" id="SM00631">
    <property type="entry name" value="Zn_pept"/>
    <property type="match status" value="1"/>
</dbReference>
<accession>A0A8B9ZZA2</accession>
<evidence type="ECO:0000256" key="6">
    <source>
        <dbReference type="ARBA" id="ARBA00022833"/>
    </source>
</evidence>
<evidence type="ECO:0000256" key="5">
    <source>
        <dbReference type="ARBA" id="ARBA00022723"/>
    </source>
</evidence>
<feature type="compositionally biased region" description="Low complexity" evidence="9">
    <location>
        <begin position="1"/>
        <end position="12"/>
    </location>
</feature>
<dbReference type="GO" id="GO:0016747">
    <property type="term" value="F:acyltransferase activity, transferring groups other than amino-acyl groups"/>
    <property type="evidence" value="ECO:0007669"/>
    <property type="project" value="InterPro"/>
</dbReference>
<protein>
    <submittedName>
        <fullName evidence="12">Carboxypeptidase X, M14 family member 1</fullName>
    </submittedName>
</protein>
<dbReference type="InterPro" id="IPR000834">
    <property type="entry name" value="Peptidase_M14"/>
</dbReference>
<evidence type="ECO:0000259" key="10">
    <source>
        <dbReference type="PROSITE" id="PS51186"/>
    </source>
</evidence>
<keyword evidence="7" id="KW-0378">Hydrolase</keyword>
<dbReference type="CDD" id="cd04301">
    <property type="entry name" value="NAT_SF"/>
    <property type="match status" value="1"/>
</dbReference>
<dbReference type="Ensembl" id="ENSAZOT00000029147.1">
    <property type="protein sequence ID" value="ENSAZOP00000027187.1"/>
    <property type="gene ID" value="ENSAZOG00000017158.1"/>
</dbReference>
<dbReference type="PROSITE" id="PS51186">
    <property type="entry name" value="GNAT"/>
    <property type="match status" value="1"/>
</dbReference>
<dbReference type="Pfam" id="PF00246">
    <property type="entry name" value="Peptidase_M14"/>
    <property type="match status" value="1"/>
</dbReference>
<evidence type="ECO:0000256" key="3">
    <source>
        <dbReference type="ARBA" id="ARBA00022645"/>
    </source>
</evidence>
<dbReference type="GO" id="GO:0008270">
    <property type="term" value="F:zinc ion binding"/>
    <property type="evidence" value="ECO:0007669"/>
    <property type="project" value="InterPro"/>
</dbReference>
<evidence type="ECO:0000313" key="13">
    <source>
        <dbReference type="Proteomes" id="UP000694549"/>
    </source>
</evidence>
<evidence type="ECO:0000256" key="8">
    <source>
        <dbReference type="PROSITE-ProRule" id="PRU01379"/>
    </source>
</evidence>
<comment type="similarity">
    <text evidence="2 8">Belongs to the peptidase M14 family.</text>
</comment>
<keyword evidence="4" id="KW-0645">Protease</keyword>
<dbReference type="PROSITE" id="PS52035">
    <property type="entry name" value="PEPTIDASE_M14"/>
    <property type="match status" value="1"/>
</dbReference>
<reference evidence="12" key="1">
    <citation type="submission" date="2025-08" db="UniProtKB">
        <authorList>
            <consortium name="Ensembl"/>
        </authorList>
    </citation>
    <scope>IDENTIFICATION</scope>
</reference>
<dbReference type="GO" id="GO:0005615">
    <property type="term" value="C:extracellular space"/>
    <property type="evidence" value="ECO:0007669"/>
    <property type="project" value="TreeGrafter"/>
</dbReference>
<evidence type="ECO:0000256" key="2">
    <source>
        <dbReference type="ARBA" id="ARBA00005988"/>
    </source>
</evidence>
<dbReference type="PANTHER" id="PTHR11532:SF43">
    <property type="entry name" value="CARBOXYPEPTIDASE X1-RELATED"/>
    <property type="match status" value="1"/>
</dbReference>
<dbReference type="InterPro" id="IPR050753">
    <property type="entry name" value="Peptidase_M14_domain"/>
</dbReference>
<feature type="region of interest" description="Disordered" evidence="9">
    <location>
        <begin position="1"/>
        <end position="34"/>
    </location>
</feature>
<name>A0A8B9ZZA2_9AVES</name>
<dbReference type="InterPro" id="IPR000182">
    <property type="entry name" value="GNAT_dom"/>
</dbReference>